<name>A0A401LF43_9FIRM</name>
<evidence type="ECO:0000313" key="1">
    <source>
        <dbReference type="EMBL" id="GCB30197.1"/>
    </source>
</evidence>
<evidence type="ECO:0008006" key="3">
    <source>
        <dbReference type="Google" id="ProtNLM"/>
    </source>
</evidence>
<proteinExistence type="predicted"/>
<evidence type="ECO:0000313" key="2">
    <source>
        <dbReference type="Proteomes" id="UP000287361"/>
    </source>
</evidence>
<dbReference type="AlphaFoldDB" id="A0A401LF43"/>
<gene>
    <name evidence="1" type="ORF">KGMB03357_18580</name>
</gene>
<reference evidence="1 2" key="1">
    <citation type="submission" date="2018-10" db="EMBL/GenBank/DDBJ databases">
        <title>Draft Genome Sequence of Anaerotignum sp. KCTC 15736.</title>
        <authorList>
            <person name="Choi S.H."/>
            <person name="Kim J.S."/>
            <person name="Kang S.W."/>
            <person name="Lee J.S."/>
            <person name="Park S.H."/>
        </authorList>
    </citation>
    <scope>NUCLEOTIDE SEQUENCE [LARGE SCALE GENOMIC DNA]</scope>
    <source>
        <strain evidence="1 2">KCTC 15736</strain>
    </source>
</reference>
<protein>
    <recommendedName>
        <fullName evidence="3">DUF2971 domain-containing protein</fullName>
    </recommendedName>
</protein>
<dbReference type="Proteomes" id="UP000287361">
    <property type="component" value="Unassembled WGS sequence"/>
</dbReference>
<sequence>MSNKQVKLQHVADASVLYHYTKSKGVNGILHSNCFWATKSDFLNDPKEFSYIETIIREVCCELIEEKSLCDMFLEDVLEENILCGGGRSKEYFVLSFSNCRDSITMWSEFGNETGYNIGFDSKRLIARIEENNTIEYHGLVLYEMEEQKKIVRRILNEGIPNEMQLSFSEIIEAGAKNRDCEEYKKACRKFQKITAIYAMFFKNSAFREEQEYRFIFKKKGTGLYREKDGFLIPYVQIQLTDKLLPIKEIVVAPKNHIDLAKKGMEYMIAEKGYDAQVSLSNINLRY</sequence>
<dbReference type="EMBL" id="BHVZ01000010">
    <property type="protein sequence ID" value="GCB30197.1"/>
    <property type="molecule type" value="Genomic_DNA"/>
</dbReference>
<keyword evidence="2" id="KW-1185">Reference proteome</keyword>
<organism evidence="1 2">
    <name type="scientific">Anaerotignum faecicola</name>
    <dbReference type="NCBI Taxonomy" id="2358141"/>
    <lineage>
        <taxon>Bacteria</taxon>
        <taxon>Bacillati</taxon>
        <taxon>Bacillota</taxon>
        <taxon>Clostridia</taxon>
        <taxon>Lachnospirales</taxon>
        <taxon>Anaerotignaceae</taxon>
        <taxon>Anaerotignum</taxon>
    </lineage>
</organism>
<dbReference type="OrthoDB" id="3034312at2"/>
<dbReference type="InterPro" id="IPR021352">
    <property type="entry name" value="DUF2971"/>
</dbReference>
<comment type="caution">
    <text evidence="1">The sequence shown here is derived from an EMBL/GenBank/DDBJ whole genome shotgun (WGS) entry which is preliminary data.</text>
</comment>
<accession>A0A401LF43</accession>
<dbReference type="Pfam" id="PF11185">
    <property type="entry name" value="DUF2971"/>
    <property type="match status" value="1"/>
</dbReference>